<keyword evidence="3" id="KW-1185">Reference proteome</keyword>
<name>A0A0P1AIY3_PLAHL</name>
<proteinExistence type="predicted"/>
<organism evidence="2 3">
    <name type="scientific">Plasmopara halstedii</name>
    <name type="common">Downy mildew of sunflower</name>
    <dbReference type="NCBI Taxonomy" id="4781"/>
    <lineage>
        <taxon>Eukaryota</taxon>
        <taxon>Sar</taxon>
        <taxon>Stramenopiles</taxon>
        <taxon>Oomycota</taxon>
        <taxon>Peronosporomycetes</taxon>
        <taxon>Peronosporales</taxon>
        <taxon>Peronosporaceae</taxon>
        <taxon>Plasmopara</taxon>
    </lineage>
</organism>
<evidence type="ECO:0000313" key="2">
    <source>
        <dbReference type="EMBL" id="CEG41033.1"/>
    </source>
</evidence>
<dbReference type="EMBL" id="CCYD01000524">
    <property type="protein sequence ID" value="CEG41033.1"/>
    <property type="molecule type" value="Genomic_DNA"/>
</dbReference>
<reference evidence="3" key="1">
    <citation type="submission" date="2014-09" db="EMBL/GenBank/DDBJ databases">
        <authorList>
            <person name="Sharma Rahul"/>
            <person name="Thines Marco"/>
        </authorList>
    </citation>
    <scope>NUCLEOTIDE SEQUENCE [LARGE SCALE GENOMIC DNA]</scope>
</reference>
<dbReference type="SUPFAM" id="SSF55718">
    <property type="entry name" value="SCP-like"/>
    <property type="match status" value="1"/>
</dbReference>
<accession>A0A0P1AIY3</accession>
<dbReference type="Proteomes" id="UP000054928">
    <property type="component" value="Unassembled WGS sequence"/>
</dbReference>
<dbReference type="InterPro" id="IPR003033">
    <property type="entry name" value="SCP2_sterol-bd_dom"/>
</dbReference>
<dbReference type="STRING" id="4781.A0A0P1AIY3"/>
<evidence type="ECO:0000313" key="3">
    <source>
        <dbReference type="Proteomes" id="UP000054928"/>
    </source>
</evidence>
<dbReference type="OrthoDB" id="3592703at2759"/>
<dbReference type="Pfam" id="PF02036">
    <property type="entry name" value="SCP2"/>
    <property type="match status" value="1"/>
</dbReference>
<dbReference type="InterPro" id="IPR036527">
    <property type="entry name" value="SCP2_sterol-bd_dom_sf"/>
</dbReference>
<feature type="domain" description="SCP2" evidence="1">
    <location>
        <begin position="37"/>
        <end position="101"/>
    </location>
</feature>
<dbReference type="AlphaFoldDB" id="A0A0P1AIY3"/>
<dbReference type="GeneID" id="36406257"/>
<sequence>MSRAKITAGFSSLAEEVFDRLRVTLKEKGHLVSKQPSGVLEWHTNKEIWTIALMNGKDTLTEGRNPRLAPDLQIYMEEQDFLDLAAGRVRLQQALIRKKLRL</sequence>
<evidence type="ECO:0000259" key="1">
    <source>
        <dbReference type="Pfam" id="PF02036"/>
    </source>
</evidence>
<protein>
    <submittedName>
        <fullName evidence="2">Peroxisomal multifunctional enzyme type 2</fullName>
    </submittedName>
</protein>
<dbReference type="Gene3D" id="3.30.1050.10">
    <property type="entry name" value="SCP2 sterol-binding domain"/>
    <property type="match status" value="1"/>
</dbReference>
<dbReference type="RefSeq" id="XP_024577402.1">
    <property type="nucleotide sequence ID" value="XM_024726757.1"/>
</dbReference>